<evidence type="ECO:0000256" key="4">
    <source>
        <dbReference type="ARBA" id="ARBA00022989"/>
    </source>
</evidence>
<evidence type="ECO:0000256" key="6">
    <source>
        <dbReference type="SAM" id="MobiDB-lite"/>
    </source>
</evidence>
<accession>A0A382V4W8</accession>
<feature type="transmembrane region" description="Helical" evidence="7">
    <location>
        <begin position="28"/>
        <end position="47"/>
    </location>
</feature>
<protein>
    <recommendedName>
        <fullName evidence="9">Dicarboxylate/amino acid:cation symporter</fullName>
    </recommendedName>
</protein>
<organism evidence="8">
    <name type="scientific">marine metagenome</name>
    <dbReference type="NCBI Taxonomy" id="408172"/>
    <lineage>
        <taxon>unclassified sequences</taxon>
        <taxon>metagenomes</taxon>
        <taxon>ecological metagenomes</taxon>
    </lineage>
</organism>
<feature type="non-terminal residue" evidence="8">
    <location>
        <position position="215"/>
    </location>
</feature>
<reference evidence="8" key="1">
    <citation type="submission" date="2018-05" db="EMBL/GenBank/DDBJ databases">
        <authorList>
            <person name="Lanie J.A."/>
            <person name="Ng W.-L."/>
            <person name="Kazmierczak K.M."/>
            <person name="Andrzejewski T.M."/>
            <person name="Davidsen T.M."/>
            <person name="Wayne K.J."/>
            <person name="Tettelin H."/>
            <person name="Glass J.I."/>
            <person name="Rusch D."/>
            <person name="Podicherti R."/>
            <person name="Tsui H.-C.T."/>
            <person name="Winkler M.E."/>
        </authorList>
    </citation>
    <scope>NUCLEOTIDE SEQUENCE</scope>
</reference>
<dbReference type="SUPFAM" id="SSF118215">
    <property type="entry name" value="Proton glutamate symport protein"/>
    <property type="match status" value="1"/>
</dbReference>
<keyword evidence="3 7" id="KW-0812">Transmembrane</keyword>
<dbReference type="GO" id="GO:0015293">
    <property type="term" value="F:symporter activity"/>
    <property type="evidence" value="ECO:0007669"/>
    <property type="project" value="InterPro"/>
</dbReference>
<dbReference type="AlphaFoldDB" id="A0A382V4W8"/>
<dbReference type="EMBL" id="UINC01149182">
    <property type="protein sequence ID" value="SVD41490.1"/>
    <property type="molecule type" value="Genomic_DNA"/>
</dbReference>
<comment type="subcellular location">
    <subcellularLocation>
        <location evidence="1">Membrane</location>
        <topology evidence="1">Multi-pass membrane protein</topology>
    </subcellularLocation>
</comment>
<keyword evidence="5 7" id="KW-0472">Membrane</keyword>
<feature type="region of interest" description="Disordered" evidence="6">
    <location>
        <begin position="1"/>
        <end position="21"/>
    </location>
</feature>
<evidence type="ECO:0000256" key="2">
    <source>
        <dbReference type="ARBA" id="ARBA00022448"/>
    </source>
</evidence>
<feature type="transmembrane region" description="Helical" evidence="7">
    <location>
        <begin position="96"/>
        <end position="118"/>
    </location>
</feature>
<dbReference type="GO" id="GO:0016020">
    <property type="term" value="C:membrane"/>
    <property type="evidence" value="ECO:0007669"/>
    <property type="project" value="UniProtKB-SubCell"/>
</dbReference>
<evidence type="ECO:0000256" key="1">
    <source>
        <dbReference type="ARBA" id="ARBA00004141"/>
    </source>
</evidence>
<evidence type="ECO:0000313" key="8">
    <source>
        <dbReference type="EMBL" id="SVD41490.1"/>
    </source>
</evidence>
<dbReference type="PANTHER" id="PTHR11958:SF63">
    <property type="entry name" value="AMINO ACID TRANSPORTER"/>
    <property type="match status" value="1"/>
</dbReference>
<dbReference type="InterPro" id="IPR001991">
    <property type="entry name" value="Na-dicarboxylate_symporter"/>
</dbReference>
<evidence type="ECO:0000256" key="3">
    <source>
        <dbReference type="ARBA" id="ARBA00022692"/>
    </source>
</evidence>
<dbReference type="InterPro" id="IPR036458">
    <property type="entry name" value="Na:dicarbo_symporter_sf"/>
</dbReference>
<evidence type="ECO:0008006" key="9">
    <source>
        <dbReference type="Google" id="ProtNLM"/>
    </source>
</evidence>
<evidence type="ECO:0000256" key="7">
    <source>
        <dbReference type="SAM" id="Phobius"/>
    </source>
</evidence>
<dbReference type="InterPro" id="IPR050746">
    <property type="entry name" value="DAACS"/>
</dbReference>
<keyword evidence="4 7" id="KW-1133">Transmembrane helix</keyword>
<gene>
    <name evidence="8" type="ORF">METZ01_LOCUS394344</name>
</gene>
<sequence>MSDKKSKGEKNPPASDQEKDKKAGHGNLTYFIVGAIILAIITGFFAPQLAVKFHLGGKVFLNLLMMMVVPLVMMSVMSGILGLGDVRKLGKPGGVAVLYYMCTTVLAVVVGLIVVNIIKPGINKDLEKAKVAVVSAESPDERAKAEEKLDKLKAEITAKMEKSVSQHEEAVHAKEKNDEGAPTLGQVMKKMVLLLFSDNLIKSAFNMDLLPLIFF</sequence>
<evidence type="ECO:0000256" key="5">
    <source>
        <dbReference type="ARBA" id="ARBA00023136"/>
    </source>
</evidence>
<name>A0A382V4W8_9ZZZZ</name>
<dbReference type="Pfam" id="PF00375">
    <property type="entry name" value="SDF"/>
    <property type="match status" value="1"/>
</dbReference>
<feature type="transmembrane region" description="Helical" evidence="7">
    <location>
        <begin position="59"/>
        <end position="84"/>
    </location>
</feature>
<dbReference type="PRINTS" id="PR00173">
    <property type="entry name" value="EDTRNSPORT"/>
</dbReference>
<keyword evidence="2" id="KW-0813">Transport</keyword>
<proteinExistence type="predicted"/>
<dbReference type="Gene3D" id="1.10.3860.10">
    <property type="entry name" value="Sodium:dicarboxylate symporter"/>
    <property type="match status" value="1"/>
</dbReference>
<dbReference type="PANTHER" id="PTHR11958">
    <property type="entry name" value="SODIUM/DICARBOXYLATE SYMPORTER-RELATED"/>
    <property type="match status" value="1"/>
</dbReference>